<dbReference type="Gene3D" id="2.60.120.1160">
    <property type="match status" value="1"/>
</dbReference>
<dbReference type="PROSITE" id="PS51164">
    <property type="entry name" value="CBM1_2"/>
    <property type="match status" value="1"/>
</dbReference>
<dbReference type="AlphaFoldDB" id="A0AAN8N3P2"/>
<dbReference type="InterPro" id="IPR000254">
    <property type="entry name" value="CBD"/>
</dbReference>
<keyword evidence="1 3" id="KW-0732">Signal</keyword>
<feature type="compositionally biased region" description="Low complexity" evidence="2">
    <location>
        <begin position="263"/>
        <end position="339"/>
    </location>
</feature>
<dbReference type="GO" id="GO:0005576">
    <property type="term" value="C:extracellular region"/>
    <property type="evidence" value="ECO:0007669"/>
    <property type="project" value="InterPro"/>
</dbReference>
<dbReference type="SUPFAM" id="SSF57180">
    <property type="entry name" value="Cellulose-binding domain"/>
    <property type="match status" value="1"/>
</dbReference>
<evidence type="ECO:0000313" key="6">
    <source>
        <dbReference type="Proteomes" id="UP001307849"/>
    </source>
</evidence>
<sequence length="379" mass="40897">MLKLALVQALVGSALAGTVIWDGRFNEFSSSTDLNNWSWSNQVGPYQYYIHGSSPVTQYVNLSPSYKNPADTVSNQGVKISIDKTAYWNGQNMRRTELIPQTSAAINQGRVYYHFSVKRTNTNAPRADLEHQVNFFESHFTELKYGLLSGASGSSDPTLKWCVSGQTKWSVTFDADVWHNVAYDIDFSSNQVSFWHSTGSDPLVLTAGPFSVGTSSNGADWHLGVLRLPMNSDLQSSDVEDWYFSGVYVESGSLNTQIGSGVTPTTTRTTTTTTPVRTTTPSTTPVRTTTPSTTPSTTLRTTTTTARTTTPSTTRSTTPSTTPSTTRSTTAATTAATTPPATPPANKWGQCGGIGWTGATTCVDGSTCQALNPYYSQCL</sequence>
<dbReference type="EMBL" id="JAVHJM010000011">
    <property type="protein sequence ID" value="KAK6502672.1"/>
    <property type="molecule type" value="Genomic_DNA"/>
</dbReference>
<gene>
    <name evidence="5" type="ORF">TWF506_003250</name>
</gene>
<evidence type="ECO:0000256" key="2">
    <source>
        <dbReference type="SAM" id="MobiDB-lite"/>
    </source>
</evidence>
<feature type="signal peptide" evidence="3">
    <location>
        <begin position="1"/>
        <end position="16"/>
    </location>
</feature>
<feature type="chain" id="PRO_5043040140" description="CBM1 domain-containing protein" evidence="3">
    <location>
        <begin position="17"/>
        <end position="379"/>
    </location>
</feature>
<evidence type="ECO:0000256" key="1">
    <source>
        <dbReference type="ARBA" id="ARBA00022729"/>
    </source>
</evidence>
<dbReference type="PROSITE" id="PS00562">
    <property type="entry name" value="CBM1_1"/>
    <property type="match status" value="1"/>
</dbReference>
<dbReference type="InterPro" id="IPR041524">
    <property type="entry name" value="GH131_N"/>
</dbReference>
<dbReference type="SMART" id="SM00236">
    <property type="entry name" value="fCBD"/>
    <property type="match status" value="1"/>
</dbReference>
<dbReference type="Proteomes" id="UP001307849">
    <property type="component" value="Unassembled WGS sequence"/>
</dbReference>
<dbReference type="Pfam" id="PF00734">
    <property type="entry name" value="CBM_1"/>
    <property type="match status" value="1"/>
</dbReference>
<protein>
    <recommendedName>
        <fullName evidence="4">CBM1 domain-containing protein</fullName>
    </recommendedName>
</protein>
<dbReference type="InterPro" id="IPR035971">
    <property type="entry name" value="CBD_sf"/>
</dbReference>
<dbReference type="GO" id="GO:0030248">
    <property type="term" value="F:cellulose binding"/>
    <property type="evidence" value="ECO:0007669"/>
    <property type="project" value="InterPro"/>
</dbReference>
<reference evidence="5 6" key="1">
    <citation type="submission" date="2019-10" db="EMBL/GenBank/DDBJ databases">
        <authorList>
            <person name="Palmer J.M."/>
        </authorList>
    </citation>
    <scope>NUCLEOTIDE SEQUENCE [LARGE SCALE GENOMIC DNA]</scope>
    <source>
        <strain evidence="5 6">TWF506</strain>
    </source>
</reference>
<name>A0AAN8N3P2_9PEZI</name>
<keyword evidence="6" id="KW-1185">Reference proteome</keyword>
<feature type="region of interest" description="Disordered" evidence="2">
    <location>
        <begin position="258"/>
        <end position="347"/>
    </location>
</feature>
<feature type="domain" description="CBM1" evidence="4">
    <location>
        <begin position="343"/>
        <end position="379"/>
    </location>
</feature>
<evidence type="ECO:0000256" key="3">
    <source>
        <dbReference type="SAM" id="SignalP"/>
    </source>
</evidence>
<dbReference type="GO" id="GO:0005975">
    <property type="term" value="P:carbohydrate metabolic process"/>
    <property type="evidence" value="ECO:0007669"/>
    <property type="project" value="InterPro"/>
</dbReference>
<dbReference type="PANTHER" id="PTHR34612:SF6">
    <property type="entry name" value="GLYCOSIDE HYDROLASE 131 CATALYTIC N-TERMINAL DOMAIN-CONTAINING PROTEIN"/>
    <property type="match status" value="1"/>
</dbReference>
<dbReference type="PANTHER" id="PTHR34612">
    <property type="entry name" value="GH131_N DOMAIN-CONTAINING PROTEIN"/>
    <property type="match status" value="1"/>
</dbReference>
<comment type="caution">
    <text evidence="5">The sequence shown here is derived from an EMBL/GenBank/DDBJ whole genome shotgun (WGS) entry which is preliminary data.</text>
</comment>
<proteinExistence type="predicted"/>
<evidence type="ECO:0000313" key="5">
    <source>
        <dbReference type="EMBL" id="KAK6502672.1"/>
    </source>
</evidence>
<evidence type="ECO:0000259" key="4">
    <source>
        <dbReference type="PROSITE" id="PS51164"/>
    </source>
</evidence>
<dbReference type="Pfam" id="PF18271">
    <property type="entry name" value="GH131_N"/>
    <property type="match status" value="1"/>
</dbReference>
<accession>A0AAN8N3P2</accession>
<organism evidence="5 6">
    <name type="scientific">Arthrobotrys conoides</name>
    <dbReference type="NCBI Taxonomy" id="74498"/>
    <lineage>
        <taxon>Eukaryota</taxon>
        <taxon>Fungi</taxon>
        <taxon>Dikarya</taxon>
        <taxon>Ascomycota</taxon>
        <taxon>Pezizomycotina</taxon>
        <taxon>Orbiliomycetes</taxon>
        <taxon>Orbiliales</taxon>
        <taxon>Orbiliaceae</taxon>
        <taxon>Arthrobotrys</taxon>
    </lineage>
</organism>